<reference evidence="2" key="1">
    <citation type="submission" date="2024-06" db="EMBL/GenBank/DDBJ databases">
        <authorList>
            <person name="Melgar S."/>
            <person name="Ryabinky S."/>
            <person name="Merugu K."/>
            <person name="Desisa B."/>
            <person name="Truong H."/>
            <person name="Jamal R."/>
            <person name="Sandhu A."/>
            <person name="Johnson A."/>
        </authorList>
    </citation>
    <scope>NUCLEOTIDE SEQUENCE</scope>
</reference>
<evidence type="ECO:0000313" key="2">
    <source>
        <dbReference type="EMBL" id="XCN27913.1"/>
    </source>
</evidence>
<dbReference type="Gene3D" id="1.10.287.1060">
    <property type="entry name" value="ESAT-6-like"/>
    <property type="match status" value="1"/>
</dbReference>
<evidence type="ECO:0000256" key="1">
    <source>
        <dbReference type="SAM" id="MobiDB-lite"/>
    </source>
</evidence>
<feature type="compositionally biased region" description="Acidic residues" evidence="1">
    <location>
        <begin position="200"/>
        <end position="230"/>
    </location>
</feature>
<feature type="region of interest" description="Disordered" evidence="1">
    <location>
        <begin position="191"/>
        <end position="236"/>
    </location>
</feature>
<name>A0AAU8KZV2_9CAUD</name>
<organism evidence="2">
    <name type="scientific">Serratia phage Kevin</name>
    <dbReference type="NCBI Taxonomy" id="3161161"/>
    <lineage>
        <taxon>Viruses</taxon>
        <taxon>Duplodnaviria</taxon>
        <taxon>Heunggongvirae</taxon>
        <taxon>Uroviricota</taxon>
        <taxon>Caudoviricetes</taxon>
        <taxon>Pantevenvirales</taxon>
        <taxon>Ackermannviridae</taxon>
        <taxon>Miltonvirus</taxon>
    </lineage>
</organism>
<accession>A0AAU8KZV2</accession>
<proteinExistence type="predicted"/>
<dbReference type="EMBL" id="PP869623">
    <property type="protein sequence ID" value="XCN27913.1"/>
    <property type="molecule type" value="Genomic_DNA"/>
</dbReference>
<sequence>MSSSKMSQNLLKTLDALEAKDNVIQSTPLPGFEPNKDYDPDTGEWLGDPPPGYSPMTAPEINILEKESKTPDFSNSDARTDYVRVRDTTYAMQEATLHMMGEAAKLAANTEAPRAFSVFRELGELMRGLNKDLMENLKTYKTVTQGDDPVTNDETSVTVKTNEDGSTEVRVGQKRSSRDLLRAIKDAKQTLETKSQAAAEDAEEAEIVSEGEEPAAEVAPEVEADTEEQADGVSEA</sequence>
<protein>
    <submittedName>
        <fullName evidence="2">Terminase small subunit</fullName>
    </submittedName>
</protein>
<feature type="region of interest" description="Disordered" evidence="1">
    <location>
        <begin position="25"/>
        <end position="56"/>
    </location>
</feature>